<dbReference type="HOGENOM" id="CLU_1004348_0_0_6"/>
<dbReference type="Pfam" id="PF12679">
    <property type="entry name" value="ABC2_membrane_2"/>
    <property type="match status" value="1"/>
</dbReference>
<reference evidence="2 3" key="1">
    <citation type="submission" date="2006-03" db="EMBL/GenBank/DDBJ databases">
        <title>Complete sequence of Shewanella denitrificans OS217.</title>
        <authorList>
            <consortium name="US DOE Joint Genome Institute"/>
            <person name="Copeland A."/>
            <person name="Lucas S."/>
            <person name="Lapidus A."/>
            <person name="Barry K."/>
            <person name="Detter J.C."/>
            <person name="Glavina del Rio T."/>
            <person name="Hammon N."/>
            <person name="Israni S."/>
            <person name="Dalin E."/>
            <person name="Tice H."/>
            <person name="Pitluck S."/>
            <person name="Brettin T."/>
            <person name="Bruce D."/>
            <person name="Han C."/>
            <person name="Tapia R."/>
            <person name="Gilna P."/>
            <person name="Kiss H."/>
            <person name="Schmutz J."/>
            <person name="Larimer F."/>
            <person name="Land M."/>
            <person name="Hauser L."/>
            <person name="Kyrpides N."/>
            <person name="Lykidis A."/>
            <person name="Richardson P."/>
        </authorList>
    </citation>
    <scope>NUCLEOTIDE SEQUENCE [LARGE SCALE GENOMIC DNA]</scope>
    <source>
        <strain evidence="3">OS217 / ATCC BAA-1090 / DSM 15013</strain>
    </source>
</reference>
<feature type="transmembrane region" description="Helical" evidence="1">
    <location>
        <begin position="250"/>
        <end position="272"/>
    </location>
</feature>
<evidence type="ECO:0000256" key="1">
    <source>
        <dbReference type="SAM" id="Phobius"/>
    </source>
</evidence>
<dbReference type="RefSeq" id="WP_011496714.1">
    <property type="nucleotide sequence ID" value="NC_007954.1"/>
</dbReference>
<feature type="transmembrane region" description="Helical" evidence="1">
    <location>
        <begin position="86"/>
        <end position="109"/>
    </location>
</feature>
<feature type="transmembrane region" description="Helical" evidence="1">
    <location>
        <begin position="31"/>
        <end position="49"/>
    </location>
</feature>
<dbReference type="eggNOG" id="ENOG502ZASQ">
    <property type="taxonomic scope" value="Bacteria"/>
</dbReference>
<protein>
    <submittedName>
        <fullName evidence="2">Uncharacterized protein</fullName>
    </submittedName>
</protein>
<proteinExistence type="predicted"/>
<gene>
    <name evidence="2" type="ordered locus">Sden_2283</name>
</gene>
<feature type="transmembrane region" description="Helical" evidence="1">
    <location>
        <begin position="172"/>
        <end position="195"/>
    </location>
</feature>
<evidence type="ECO:0000313" key="2">
    <source>
        <dbReference type="EMBL" id="ABE55563.1"/>
    </source>
</evidence>
<keyword evidence="3" id="KW-1185">Reference proteome</keyword>
<dbReference type="OrthoDB" id="6398332at2"/>
<feature type="transmembrane region" description="Helical" evidence="1">
    <location>
        <begin position="202"/>
        <end position="220"/>
    </location>
</feature>
<dbReference type="GO" id="GO:0005886">
    <property type="term" value="C:plasma membrane"/>
    <property type="evidence" value="ECO:0007669"/>
    <property type="project" value="UniProtKB-SubCell"/>
</dbReference>
<name>Q12LW3_SHEDO</name>
<keyword evidence="1" id="KW-0472">Membrane</keyword>
<keyword evidence="1" id="KW-0812">Transmembrane</keyword>
<dbReference type="AlphaFoldDB" id="Q12LW3"/>
<sequence length="277" mass="31086">MALSRKPSGLKHIWLIALNEVSKRFTQGQGLVALLAFILIWGLILLYPIKEATFFLLDPSFKQLTLAVFGPNALDQLFMWPVAEFAVFWCAGLYLFPMFSIFISADQFSSDKHRGTFRFYSLRVSRDSLFFGRFLGQMLIQLALICFTVLATIALALSRDPSLWLEAISTGFYVLLNIVIVLLPYTAVMALFSLYAKSARQATIFAVILWALVSICIAVINSQFPSVDFLQWALPGSQIISMMNTQGTAALLFAPIPLLQTLIILFIGRLYMQRSSL</sequence>
<dbReference type="Proteomes" id="UP000001982">
    <property type="component" value="Chromosome"/>
</dbReference>
<keyword evidence="1" id="KW-1133">Transmembrane helix</keyword>
<dbReference type="EMBL" id="CP000302">
    <property type="protein sequence ID" value="ABE55563.1"/>
    <property type="molecule type" value="Genomic_DNA"/>
</dbReference>
<evidence type="ECO:0000313" key="3">
    <source>
        <dbReference type="Proteomes" id="UP000001982"/>
    </source>
</evidence>
<dbReference type="STRING" id="318161.Sden_2283"/>
<feature type="transmembrane region" description="Helical" evidence="1">
    <location>
        <begin position="130"/>
        <end position="157"/>
    </location>
</feature>
<dbReference type="GO" id="GO:0140359">
    <property type="term" value="F:ABC-type transporter activity"/>
    <property type="evidence" value="ECO:0007669"/>
    <property type="project" value="InterPro"/>
</dbReference>
<accession>Q12LW3</accession>
<dbReference type="KEGG" id="sdn:Sden_2283"/>
<organism evidence="2 3">
    <name type="scientific">Shewanella denitrificans (strain OS217 / ATCC BAA-1090 / DSM 15013)</name>
    <dbReference type="NCBI Taxonomy" id="318161"/>
    <lineage>
        <taxon>Bacteria</taxon>
        <taxon>Pseudomonadati</taxon>
        <taxon>Pseudomonadota</taxon>
        <taxon>Gammaproteobacteria</taxon>
        <taxon>Alteromonadales</taxon>
        <taxon>Shewanellaceae</taxon>
        <taxon>Shewanella</taxon>
    </lineage>
</organism>